<proteinExistence type="predicted"/>
<dbReference type="GO" id="GO:0008168">
    <property type="term" value="F:methyltransferase activity"/>
    <property type="evidence" value="ECO:0007669"/>
    <property type="project" value="UniProtKB-KW"/>
</dbReference>
<sequence length="239" mass="28000">MSVNTDQLSLDRIIFIGRTFDEYVKMFNLNMDTLKHKSILDCPAGACAFAAKAKSLAINIKSCDIAYYFDKQSLYNKGLQDIKHAMESMEEAKVLYNWTHFNNIQEVKAARYQALEDCYSDMLINESDYLAVTLPDLPYENNNFDLLLSAHFLFMYAEHLDYEFHLACLNEMLRVTKEEIRIFPIVDLRGKQYQYLHEILTYINDLGHETELIKVDYEFQKNAHTMLRIKLNNNSADDR</sequence>
<keyword evidence="1" id="KW-0489">Methyltransferase</keyword>
<dbReference type="GO" id="GO:0032259">
    <property type="term" value="P:methylation"/>
    <property type="evidence" value="ECO:0007669"/>
    <property type="project" value="UniProtKB-KW"/>
</dbReference>
<accession>A0A3A0W6J5</accession>
<reference evidence="1 2" key="1">
    <citation type="journal article" date="2016" name="Front. Microbiol.">
        <title>Comprehensive Phylogenetic Analysis of Bovine Non-aureus Staphylococci Species Based on Whole-Genome Sequencing.</title>
        <authorList>
            <person name="Naushad S."/>
            <person name="Barkema H.W."/>
            <person name="Luby C."/>
            <person name="Condas L.A."/>
            <person name="Nobrega D.B."/>
            <person name="Carson D.A."/>
            <person name="De Buck J."/>
        </authorList>
    </citation>
    <scope>NUCLEOTIDE SEQUENCE [LARGE SCALE GENOMIC DNA]</scope>
    <source>
        <strain evidence="1 2">SNUC 4781</strain>
    </source>
</reference>
<protein>
    <submittedName>
        <fullName evidence="1">SAM-dependent methyltransferase</fullName>
    </submittedName>
</protein>
<evidence type="ECO:0000313" key="1">
    <source>
        <dbReference type="EMBL" id="RIP35896.1"/>
    </source>
</evidence>
<gene>
    <name evidence="1" type="ORF">BUZ14_04390</name>
</gene>
<dbReference type="AlphaFoldDB" id="A0A3A0W6J5"/>
<name>A0A3A0W6J5_STAGA</name>
<organism evidence="1 2">
    <name type="scientific">Staphylococcus gallinarum</name>
    <dbReference type="NCBI Taxonomy" id="1293"/>
    <lineage>
        <taxon>Bacteria</taxon>
        <taxon>Bacillati</taxon>
        <taxon>Bacillota</taxon>
        <taxon>Bacilli</taxon>
        <taxon>Bacillales</taxon>
        <taxon>Staphylococcaceae</taxon>
        <taxon>Staphylococcus</taxon>
    </lineage>
</organism>
<comment type="caution">
    <text evidence="1">The sequence shown here is derived from an EMBL/GenBank/DDBJ whole genome shotgun (WGS) entry which is preliminary data.</text>
</comment>
<dbReference type="Proteomes" id="UP000265541">
    <property type="component" value="Unassembled WGS sequence"/>
</dbReference>
<dbReference type="OrthoDB" id="9787807at2"/>
<dbReference type="EMBL" id="QYJN01000002">
    <property type="protein sequence ID" value="RIP35896.1"/>
    <property type="molecule type" value="Genomic_DNA"/>
</dbReference>
<keyword evidence="1" id="KW-0808">Transferase</keyword>
<evidence type="ECO:0000313" key="2">
    <source>
        <dbReference type="Proteomes" id="UP000265541"/>
    </source>
</evidence>